<dbReference type="PANTHER" id="PTHR21503:SF53">
    <property type="entry name" value="F-BOX ASSOCIATED DOMAIN-CONTAINING PROTEIN-RELATED"/>
    <property type="match status" value="1"/>
</dbReference>
<proteinExistence type="predicted"/>
<dbReference type="Pfam" id="PF07735">
    <property type="entry name" value="FBA_2"/>
    <property type="match status" value="1"/>
</dbReference>
<evidence type="ECO:0000313" key="3">
    <source>
        <dbReference type="WBParaSite" id="Csp11.Scaffold629.g14464.t1"/>
    </source>
</evidence>
<accession>A0A1I7U3G4</accession>
<reference evidence="3" key="1">
    <citation type="submission" date="2016-11" db="UniProtKB">
        <authorList>
            <consortium name="WormBaseParasite"/>
        </authorList>
    </citation>
    <scope>IDENTIFICATION</scope>
</reference>
<sequence length="473" mass="55515">MEPSISNGLNSSEKFINLLGLPPKTLKLLYGYLNPVDCYNLAQCSKSLETQVKKQKTLKINSIHFRFDNEKSCVGVYFDKYKYTGCVFYSWRKSDGNRKIWNKSYYLKPHKLQNYLYCKLTHPKEVASQQNSQLPVDYFEGMMETYSELCSLFSTRESCYYVGVNVNDKKSCIAFSKHMTQKQIYNFRLIGHKQPKHHRVRNVLQSANICGTVRVSHPIGPACMQDKLINSYYIVLDDPEWLTREQLLSLNCVTADIGHNNLTADDLNAFIMQWMFVDCDQTRLERLEITLSPEAFQNKKSITNGLLLYDWDPIRREGEFFDVSYYLNKTSLRDPNHFLDCKFSKDVLREDGRLATILFFGKKLYFLVWKNRFPYRTLKEARRKRNEANFELCLTRALNAALKVIDAKAQEEWNRKTEWLEAVVKSRKAAAEEEQTAKRKYFEALKEFLDTSEPKPKRRLLRTITIFKDDSIP</sequence>
<evidence type="ECO:0000259" key="1">
    <source>
        <dbReference type="Pfam" id="PF07735"/>
    </source>
</evidence>
<name>A0A1I7U3G4_9PELO</name>
<dbReference type="PANTHER" id="PTHR21503">
    <property type="entry name" value="F-BOX-CONTAINING HYPOTHETICAL PROTEIN C.ELEGANS"/>
    <property type="match status" value="1"/>
</dbReference>
<organism evidence="2 3">
    <name type="scientific">Caenorhabditis tropicalis</name>
    <dbReference type="NCBI Taxonomy" id="1561998"/>
    <lineage>
        <taxon>Eukaryota</taxon>
        <taxon>Metazoa</taxon>
        <taxon>Ecdysozoa</taxon>
        <taxon>Nematoda</taxon>
        <taxon>Chromadorea</taxon>
        <taxon>Rhabditida</taxon>
        <taxon>Rhabditina</taxon>
        <taxon>Rhabditomorpha</taxon>
        <taxon>Rhabditoidea</taxon>
        <taxon>Rhabditidae</taxon>
        <taxon>Peloderinae</taxon>
        <taxon>Caenorhabditis</taxon>
    </lineage>
</organism>
<feature type="domain" description="Sdz-33 F-box" evidence="1">
    <location>
        <begin position="233"/>
        <end position="289"/>
    </location>
</feature>
<dbReference type="WBParaSite" id="Csp11.Scaffold629.g14464.t1">
    <property type="protein sequence ID" value="Csp11.Scaffold629.g14464.t1"/>
    <property type="gene ID" value="Csp11.Scaffold629.g14464"/>
</dbReference>
<dbReference type="Proteomes" id="UP000095282">
    <property type="component" value="Unplaced"/>
</dbReference>
<protein>
    <submittedName>
        <fullName evidence="3">FBA_2 domain-containing protein</fullName>
    </submittedName>
</protein>
<dbReference type="AlphaFoldDB" id="A0A1I7U3G4"/>
<evidence type="ECO:0000313" key="2">
    <source>
        <dbReference type="Proteomes" id="UP000095282"/>
    </source>
</evidence>
<dbReference type="InterPro" id="IPR012885">
    <property type="entry name" value="F-box_Sdz-33"/>
</dbReference>
<dbReference type="eggNOG" id="ENOG502TGS7">
    <property type="taxonomic scope" value="Eukaryota"/>
</dbReference>
<keyword evidence="2" id="KW-1185">Reference proteome</keyword>